<gene>
    <name evidence="1" type="ORF">FKR84_05335</name>
</gene>
<reference evidence="1 2" key="1">
    <citation type="submission" date="2019-06" db="EMBL/GenBank/DDBJ databases">
        <title>Flavibacter putida gen. nov., sp. nov., a novel marine bacterium of the family Flavobacteriaceae isolated from coastal seawater.</title>
        <authorList>
            <person name="Feng X."/>
        </authorList>
    </citation>
    <scope>NUCLEOTIDE SEQUENCE [LARGE SCALE GENOMIC DNA]</scope>
    <source>
        <strain evidence="1 2">PLHSN227</strain>
    </source>
</reference>
<dbReference type="AlphaFoldDB" id="A0A507ZQT8"/>
<accession>A0A507ZQT8</accession>
<evidence type="ECO:0008006" key="3">
    <source>
        <dbReference type="Google" id="ProtNLM"/>
    </source>
</evidence>
<dbReference type="SUPFAM" id="SSF52833">
    <property type="entry name" value="Thioredoxin-like"/>
    <property type="match status" value="1"/>
</dbReference>
<dbReference type="OrthoDB" id="1146847at2"/>
<evidence type="ECO:0000313" key="1">
    <source>
        <dbReference type="EMBL" id="TQD39317.1"/>
    </source>
</evidence>
<dbReference type="PROSITE" id="PS51257">
    <property type="entry name" value="PROKAR_LIPOPROTEIN"/>
    <property type="match status" value="1"/>
</dbReference>
<organism evidence="1 2">
    <name type="scientific">Haloflavibacter putidus</name>
    <dbReference type="NCBI Taxonomy" id="2576776"/>
    <lineage>
        <taxon>Bacteria</taxon>
        <taxon>Pseudomonadati</taxon>
        <taxon>Bacteroidota</taxon>
        <taxon>Flavobacteriia</taxon>
        <taxon>Flavobacteriales</taxon>
        <taxon>Flavobacteriaceae</taxon>
        <taxon>Haloflavibacter</taxon>
    </lineage>
</organism>
<dbReference type="Proteomes" id="UP000317169">
    <property type="component" value="Unassembled WGS sequence"/>
</dbReference>
<comment type="caution">
    <text evidence="1">The sequence shown here is derived from an EMBL/GenBank/DDBJ whole genome shotgun (WGS) entry which is preliminary data.</text>
</comment>
<keyword evidence="2" id="KW-1185">Reference proteome</keyword>
<dbReference type="InterPro" id="IPR036249">
    <property type="entry name" value="Thioredoxin-like_sf"/>
</dbReference>
<evidence type="ECO:0000313" key="2">
    <source>
        <dbReference type="Proteomes" id="UP000317169"/>
    </source>
</evidence>
<protein>
    <recommendedName>
        <fullName evidence="3">Thioredoxin domain-containing protein</fullName>
    </recommendedName>
</protein>
<name>A0A507ZQT8_9FLAO</name>
<dbReference type="EMBL" id="VIAR01000004">
    <property type="protein sequence ID" value="TQD39317.1"/>
    <property type="molecule type" value="Genomic_DNA"/>
</dbReference>
<proteinExistence type="predicted"/>
<sequence length="471" mass="55538">MRFSLLVLLSSISFIFLSCEDESEPIRTYFSGEIVNPTSDLLTLERQDIIVDSIYLNDKNKFSYQFSEDAEGLYTFRHAPETQIFYIEKGDSLLVHLNTLEFDESMMYSGKGAAKNNFLMEMFLLNEANNDLLFSYYKIPPSDFAAKTDSIKKRREIRLNQLATKHTFSDSFKSLAQKTIDYEFYGLLERYSFLIKKYVEAFQNQFPEGFYAYRNQVDFNDKDLQGHYIYRRFLDNFLKNKSIDYCLENNMDRNCFRLHSINNLQRRIRLADSIFSLPDLKHRFVKSFAKREIIYSEKPADIDTALQVINDFDLSAENKQKLRDLAEIQSSFLTGHDISNKTILDNTLEKVAFKNISDKPKVLFYWSIYSGEQHKRQHAIINKLRNKYPEIAFIGINIDAGETELWQKTIENFDYHEEFEYQIVDVGNKKPLYRNYLNNILFVNGNSIIKDGRLQLDDSNLEDYILQFLNM</sequence>
<dbReference type="RefSeq" id="WP_141421265.1">
    <property type="nucleotide sequence ID" value="NZ_VIAR01000004.1"/>
</dbReference>